<organism evidence="3 4">
    <name type="scientific">Oceanipulchritudo coccoides</name>
    <dbReference type="NCBI Taxonomy" id="2706888"/>
    <lineage>
        <taxon>Bacteria</taxon>
        <taxon>Pseudomonadati</taxon>
        <taxon>Verrucomicrobiota</taxon>
        <taxon>Opitutia</taxon>
        <taxon>Puniceicoccales</taxon>
        <taxon>Oceanipulchritudinaceae</taxon>
        <taxon>Oceanipulchritudo</taxon>
    </lineage>
</organism>
<accession>A0A6B2M619</accession>
<dbReference type="AlphaFoldDB" id="A0A6B2M619"/>
<dbReference type="Proteomes" id="UP000478417">
    <property type="component" value="Unassembled WGS sequence"/>
</dbReference>
<name>A0A6B2M619_9BACT</name>
<sequence>MEKIISNPTHNLIFNPTRHMLLAGLLMASSLFAADFGDAPDGTDAFYPVFPGNPAIIGQFPTLLASDGARHADLTDCWLGGPGSAPSSEADANDGSDPDGLANLVNNDAGDEGLPVIPFYLDLDSATATATVTVRVTVPEGAPDLPRTLNMLVDWDQSGDWKNPGTGEPEWVIQNYSVNVTPGSTQLLSIPITWGMGADIFPQVFWTRLTLTRSTITATIPADGWDGSGSFAYGETEDFLFHPNARHDAINSPWSAPMSPAPGTVPDNPPPSISLTPSNQSVPHGTLATVLVNLDTGVAPDSLEWAIDPAQRGSSTFDPGLSQQAFGGSYSVSGSTATATSGGTLPTLGSITVSSVVDSSTPAYEEWPIRVRARWDGFHTQTARTLVRIWHDGWSGTWAITTHFEFLLNDISATVPAGQQATALGHLAAAKSAYVNLDLSTSTSKLGDLDTELASLATGGHITSGEETRLRGTTTDLITAINALDPFGFIIPILASPVDGEVLTGTVPIASTTDSPGAFGAVFSYSTDGSTWVEIGDGVFNGGQYITNFDTTGVPDGMVRLKVLMFDFDIEFSGEYEAIVWVDNSAPTPTLSTPVAGSTHVGIIPVQVDTDTGDDLTTLLELSRNGTDWYAIGTDSNSADGHTTLVDSGQLPAGSYSLRATATDAFGNTAQDSWSFNVAPSFHAWRIGLGLPTAETDEDLDQDGLSLGEEYYFGLSATTPEVASDYLLWESLGGSNFQFRFTPGLLVDGLRAAVEGSPDLATWGDLLLDPDNSAEVVVPVDTSPRQFVRLNLWEDRP</sequence>
<feature type="region of interest" description="Disordered" evidence="1">
    <location>
        <begin position="80"/>
        <end position="107"/>
    </location>
</feature>
<dbReference type="EMBL" id="JAAGNX010000003">
    <property type="protein sequence ID" value="NDV63554.1"/>
    <property type="molecule type" value="Genomic_DNA"/>
</dbReference>
<evidence type="ECO:0000256" key="1">
    <source>
        <dbReference type="SAM" id="MobiDB-lite"/>
    </source>
</evidence>
<feature type="signal peptide" evidence="2">
    <location>
        <begin position="1"/>
        <end position="33"/>
    </location>
</feature>
<dbReference type="InterPro" id="IPR013783">
    <property type="entry name" value="Ig-like_fold"/>
</dbReference>
<keyword evidence="4" id="KW-1185">Reference proteome</keyword>
<reference evidence="3 4" key="1">
    <citation type="submission" date="2020-02" db="EMBL/GenBank/DDBJ databases">
        <title>Albibacoteraceae fam. nov., the first described family within the subdivision 4 Verrucomicrobia.</title>
        <authorList>
            <person name="Xi F."/>
        </authorList>
    </citation>
    <scope>NUCLEOTIDE SEQUENCE [LARGE SCALE GENOMIC DNA]</scope>
    <source>
        <strain evidence="3 4">CK1056</strain>
    </source>
</reference>
<protein>
    <recommendedName>
        <fullName evidence="5">Ig-like domain-containing protein</fullName>
    </recommendedName>
</protein>
<keyword evidence="2" id="KW-0732">Signal</keyword>
<feature type="chain" id="PRO_5025607187" description="Ig-like domain-containing protein" evidence="2">
    <location>
        <begin position="34"/>
        <end position="797"/>
    </location>
</feature>
<evidence type="ECO:0000313" key="4">
    <source>
        <dbReference type="Proteomes" id="UP000478417"/>
    </source>
</evidence>
<evidence type="ECO:0008006" key="5">
    <source>
        <dbReference type="Google" id="ProtNLM"/>
    </source>
</evidence>
<dbReference type="Gene3D" id="2.60.40.10">
    <property type="entry name" value="Immunoglobulins"/>
    <property type="match status" value="1"/>
</dbReference>
<comment type="caution">
    <text evidence="3">The sequence shown here is derived from an EMBL/GenBank/DDBJ whole genome shotgun (WGS) entry which is preliminary data.</text>
</comment>
<dbReference type="RefSeq" id="WP_163967246.1">
    <property type="nucleotide sequence ID" value="NZ_JAAGNX010000003.1"/>
</dbReference>
<gene>
    <name evidence="3" type="ORF">G0Q06_13905</name>
</gene>
<proteinExistence type="predicted"/>
<evidence type="ECO:0000256" key="2">
    <source>
        <dbReference type="SAM" id="SignalP"/>
    </source>
</evidence>
<evidence type="ECO:0000313" key="3">
    <source>
        <dbReference type="EMBL" id="NDV63554.1"/>
    </source>
</evidence>